<proteinExistence type="predicted"/>
<reference evidence="2 3" key="1">
    <citation type="journal article" date="2009" name="Science">
        <title>Green evolution and dynamic adaptations revealed by genomes of the marine picoeukaryotes Micromonas.</title>
        <authorList>
            <person name="Worden A.Z."/>
            <person name="Lee J.H."/>
            <person name="Mock T."/>
            <person name="Rouze P."/>
            <person name="Simmons M.P."/>
            <person name="Aerts A.L."/>
            <person name="Allen A.E."/>
            <person name="Cuvelier M.L."/>
            <person name="Derelle E."/>
            <person name="Everett M.V."/>
            <person name="Foulon E."/>
            <person name="Grimwood J."/>
            <person name="Gundlach H."/>
            <person name="Henrissat B."/>
            <person name="Napoli C."/>
            <person name="McDonald S.M."/>
            <person name="Parker M.S."/>
            <person name="Rombauts S."/>
            <person name="Salamov A."/>
            <person name="Von Dassow P."/>
            <person name="Badger J.H."/>
            <person name="Coutinho P.M."/>
            <person name="Demir E."/>
            <person name="Dubchak I."/>
            <person name="Gentemann C."/>
            <person name="Eikrem W."/>
            <person name="Gready J.E."/>
            <person name="John U."/>
            <person name="Lanier W."/>
            <person name="Lindquist E.A."/>
            <person name="Lucas S."/>
            <person name="Mayer K.F."/>
            <person name="Moreau H."/>
            <person name="Not F."/>
            <person name="Otillar R."/>
            <person name="Panaud O."/>
            <person name="Pangilinan J."/>
            <person name="Paulsen I."/>
            <person name="Piegu B."/>
            <person name="Poliakov A."/>
            <person name="Robbens S."/>
            <person name="Schmutz J."/>
            <person name="Toulza E."/>
            <person name="Wyss T."/>
            <person name="Zelensky A."/>
            <person name="Zhou K."/>
            <person name="Armbrust E.V."/>
            <person name="Bhattacharya D."/>
            <person name="Goodenough U.W."/>
            <person name="Van de Peer Y."/>
            <person name="Grigoriev I.V."/>
        </authorList>
    </citation>
    <scope>NUCLEOTIDE SEQUENCE [LARGE SCALE GENOMIC DNA]</scope>
    <source>
        <strain evidence="3">RCC299 / NOUM17</strain>
    </source>
</reference>
<dbReference type="KEGG" id="mis:MICPUN_86046"/>
<feature type="domain" description="Amine oxidase" evidence="1">
    <location>
        <begin position="53"/>
        <end position="476"/>
    </location>
</feature>
<name>C1FGZ0_MICCC</name>
<dbReference type="OrthoDB" id="5046242at2759"/>
<evidence type="ECO:0000259" key="1">
    <source>
        <dbReference type="Pfam" id="PF01593"/>
    </source>
</evidence>
<organism evidence="2 3">
    <name type="scientific">Micromonas commoda (strain RCC299 / NOUM17 / CCMP2709)</name>
    <name type="common">Picoplanktonic green alga</name>
    <dbReference type="NCBI Taxonomy" id="296587"/>
    <lineage>
        <taxon>Eukaryota</taxon>
        <taxon>Viridiplantae</taxon>
        <taxon>Chlorophyta</taxon>
        <taxon>Mamiellophyceae</taxon>
        <taxon>Mamiellales</taxon>
        <taxon>Mamiellaceae</taxon>
        <taxon>Micromonas</taxon>
    </lineage>
</organism>
<keyword evidence="3" id="KW-1185">Reference proteome</keyword>
<dbReference type="FunCoup" id="C1FGZ0">
    <property type="interactions" value="395"/>
</dbReference>
<protein>
    <recommendedName>
        <fullName evidence="1">Amine oxidase domain-containing protein</fullName>
    </recommendedName>
</protein>
<dbReference type="InParanoid" id="C1FGZ0"/>
<dbReference type="InterPro" id="IPR036188">
    <property type="entry name" value="FAD/NAD-bd_sf"/>
</dbReference>
<dbReference type="Proteomes" id="UP000002009">
    <property type="component" value="Chromosome 10"/>
</dbReference>
<dbReference type="GeneID" id="8246754"/>
<dbReference type="EMBL" id="CP001576">
    <property type="protein sequence ID" value="ACO70004.1"/>
    <property type="molecule type" value="Genomic_DNA"/>
</dbReference>
<dbReference type="GO" id="GO:0016491">
    <property type="term" value="F:oxidoreductase activity"/>
    <property type="evidence" value="ECO:0007669"/>
    <property type="project" value="InterPro"/>
</dbReference>
<evidence type="ECO:0000313" key="3">
    <source>
        <dbReference type="Proteomes" id="UP000002009"/>
    </source>
</evidence>
<dbReference type="eggNOG" id="ENOG502QSIC">
    <property type="taxonomic scope" value="Eukaryota"/>
</dbReference>
<accession>C1FGZ0</accession>
<dbReference type="AlphaFoldDB" id="C1FGZ0"/>
<dbReference type="InterPro" id="IPR002937">
    <property type="entry name" value="Amino_oxidase"/>
</dbReference>
<dbReference type="OMA" id="RFFHLVW"/>
<dbReference type="STRING" id="296587.C1FGZ0"/>
<dbReference type="Pfam" id="PF01593">
    <property type="entry name" value="Amino_oxidase"/>
    <property type="match status" value="1"/>
</dbReference>
<evidence type="ECO:0000313" key="2">
    <source>
        <dbReference type="EMBL" id="ACO70004.1"/>
    </source>
</evidence>
<sequence>MACAAEEALERARVRFGNAPADRGATTAPRAASSESDAGDKTEADVVIIGGGLAGLCAAKKLAESGVDFLLLEASDAVGGRLRTDVVEGFLLDRGFAIFLTGYPEAQAQLDYQSLDLRPFYAGADVRFEDGFHRVADPLRHPVDALASLNPAHPIGSVVDKILVGVVRVQSLLGDCYDILRAPETTIRQRLDAAGFSQEMTHRFFRPFMSGIFFNPELRTSSRLFNFVMRMLATGQNCLPARGIEAVAAQLLASLPSGSVRVNAKVTGTVRVGDDGIAVEGDGGPSKVTARSAVIVATEGPAAAAMLPSLNATSPSAPGAPVGTTCLYFAIDGPPPLSTPILYLNGDGGGMINNCCFPSTVASTYAPAGKSLASVSIVGVPSGIGDEALVETVRSELEAWFGAGKCEGRNGESPPVKEWRHLKTYSIPYAQPNQETPSELERTTRLGDGAYVCGDHRSPATFDGAMMSGRIAAEAVVADMGR</sequence>
<gene>
    <name evidence="2" type="ORF">MICPUN_86046</name>
</gene>
<dbReference type="PANTHER" id="PTHR42841">
    <property type="entry name" value="AMINE OXIDASE"/>
    <property type="match status" value="1"/>
</dbReference>
<dbReference type="Gene3D" id="3.50.50.60">
    <property type="entry name" value="FAD/NAD(P)-binding domain"/>
    <property type="match status" value="1"/>
</dbReference>
<dbReference type="RefSeq" id="XP_002508746.1">
    <property type="nucleotide sequence ID" value="XM_002508700.1"/>
</dbReference>
<dbReference type="SUPFAM" id="SSF51905">
    <property type="entry name" value="FAD/NAD(P)-binding domain"/>
    <property type="match status" value="1"/>
</dbReference>